<dbReference type="Gene3D" id="3.10.50.10">
    <property type="match status" value="1"/>
</dbReference>
<organism evidence="5">
    <name type="scientific">Oppiella nova</name>
    <dbReference type="NCBI Taxonomy" id="334625"/>
    <lineage>
        <taxon>Eukaryota</taxon>
        <taxon>Metazoa</taxon>
        <taxon>Ecdysozoa</taxon>
        <taxon>Arthropoda</taxon>
        <taxon>Chelicerata</taxon>
        <taxon>Arachnida</taxon>
        <taxon>Acari</taxon>
        <taxon>Acariformes</taxon>
        <taxon>Sarcoptiformes</taxon>
        <taxon>Oribatida</taxon>
        <taxon>Brachypylina</taxon>
        <taxon>Oppioidea</taxon>
        <taxon>Oppiidae</taxon>
        <taxon>Oppiella</taxon>
    </lineage>
</organism>
<evidence type="ECO:0000313" key="6">
    <source>
        <dbReference type="Proteomes" id="UP000728032"/>
    </source>
</evidence>
<proteinExistence type="predicted"/>
<keyword evidence="6" id="KW-1185">Reference proteome</keyword>
<feature type="chain" id="PRO_5036211329" description="Cuticle protein" evidence="4">
    <location>
        <begin position="17"/>
        <end position="197"/>
    </location>
</feature>
<accession>A0A7R9LWF2</accession>
<dbReference type="AlphaFoldDB" id="A0A7R9LWF2"/>
<dbReference type="InterPro" id="IPR050468">
    <property type="entry name" value="Cuticle_Struct_Prot"/>
</dbReference>
<evidence type="ECO:0000256" key="3">
    <source>
        <dbReference type="SAM" id="MobiDB-lite"/>
    </source>
</evidence>
<feature type="region of interest" description="Disordered" evidence="3">
    <location>
        <begin position="174"/>
        <end position="197"/>
    </location>
</feature>
<evidence type="ECO:0008006" key="7">
    <source>
        <dbReference type="Google" id="ProtNLM"/>
    </source>
</evidence>
<evidence type="ECO:0000256" key="2">
    <source>
        <dbReference type="PROSITE-ProRule" id="PRU00497"/>
    </source>
</evidence>
<keyword evidence="1 2" id="KW-0193">Cuticle</keyword>
<dbReference type="EMBL" id="CAJPVJ010003483">
    <property type="protein sequence ID" value="CAG2167619.1"/>
    <property type="molecule type" value="Genomic_DNA"/>
</dbReference>
<sequence>MFKLTALLAIIACSSAQVLRFSPLTLGSTNAAELQTIQLTAPAPRGLALARPAVHGLHGVRAIAAPAALHAAPIAIAPQPIAIAASPLARQAVFARQAIHAIPQPAIALREETPEPYTYAFTSVDEFGTQLSRQEQADGSGAVTGSYSLSDPDGRQRIVEYIADAAGFRATVRTNEPGTANANPADVQIHSTAPTRR</sequence>
<evidence type="ECO:0000313" key="5">
    <source>
        <dbReference type="EMBL" id="CAD7649132.1"/>
    </source>
</evidence>
<dbReference type="Pfam" id="PF00379">
    <property type="entry name" value="Chitin_bind_4"/>
    <property type="match status" value="1"/>
</dbReference>
<dbReference type="PANTHER" id="PTHR10380:SF235">
    <property type="entry name" value="CUTICULAR PROTEIN 73D, ISOFORM B"/>
    <property type="match status" value="1"/>
</dbReference>
<reference evidence="5" key="1">
    <citation type="submission" date="2020-11" db="EMBL/GenBank/DDBJ databases">
        <authorList>
            <person name="Tran Van P."/>
        </authorList>
    </citation>
    <scope>NUCLEOTIDE SEQUENCE</scope>
</reference>
<dbReference type="PROSITE" id="PS51155">
    <property type="entry name" value="CHIT_BIND_RR_2"/>
    <property type="match status" value="1"/>
</dbReference>
<name>A0A7R9LWF2_9ACAR</name>
<dbReference type="GO" id="GO:0008010">
    <property type="term" value="F:structural constituent of chitin-based larval cuticle"/>
    <property type="evidence" value="ECO:0007669"/>
    <property type="project" value="TreeGrafter"/>
</dbReference>
<dbReference type="GO" id="GO:0062129">
    <property type="term" value="C:chitin-based extracellular matrix"/>
    <property type="evidence" value="ECO:0007669"/>
    <property type="project" value="TreeGrafter"/>
</dbReference>
<evidence type="ECO:0000256" key="1">
    <source>
        <dbReference type="ARBA" id="ARBA00022460"/>
    </source>
</evidence>
<protein>
    <recommendedName>
        <fullName evidence="7">Cuticle protein</fullName>
    </recommendedName>
</protein>
<feature type="signal peptide" evidence="4">
    <location>
        <begin position="1"/>
        <end position="16"/>
    </location>
</feature>
<evidence type="ECO:0000256" key="4">
    <source>
        <dbReference type="SAM" id="SignalP"/>
    </source>
</evidence>
<gene>
    <name evidence="5" type="ORF">ONB1V03_LOCUS7116</name>
</gene>
<dbReference type="PANTHER" id="PTHR10380">
    <property type="entry name" value="CUTICLE PROTEIN"/>
    <property type="match status" value="1"/>
</dbReference>
<dbReference type="PRINTS" id="PR00947">
    <property type="entry name" value="CUTICLE"/>
</dbReference>
<dbReference type="InterPro" id="IPR000618">
    <property type="entry name" value="Insect_cuticle"/>
</dbReference>
<dbReference type="InterPro" id="IPR029070">
    <property type="entry name" value="Chitinase_insertion_sf"/>
</dbReference>
<dbReference type="InterPro" id="IPR031311">
    <property type="entry name" value="CHIT_BIND_RR_consensus"/>
</dbReference>
<dbReference type="PROSITE" id="PS00233">
    <property type="entry name" value="CHIT_BIND_RR_1"/>
    <property type="match status" value="1"/>
</dbReference>
<dbReference type="Proteomes" id="UP000728032">
    <property type="component" value="Unassembled WGS sequence"/>
</dbReference>
<keyword evidence="4" id="KW-0732">Signal</keyword>
<dbReference type="OrthoDB" id="6381807at2759"/>
<dbReference type="EMBL" id="OC918308">
    <property type="protein sequence ID" value="CAD7649132.1"/>
    <property type="molecule type" value="Genomic_DNA"/>
</dbReference>